<dbReference type="Pfam" id="PF02481">
    <property type="entry name" value="DNA_processg_A"/>
    <property type="match status" value="1"/>
</dbReference>
<dbReference type="InterPro" id="IPR036388">
    <property type="entry name" value="WH-like_DNA-bd_sf"/>
</dbReference>
<dbReference type="PANTHER" id="PTHR43022">
    <property type="entry name" value="PROTEIN SMF"/>
    <property type="match status" value="1"/>
</dbReference>
<dbReference type="EMBL" id="DPPF01000166">
    <property type="protein sequence ID" value="HCW93633.1"/>
    <property type="molecule type" value="Genomic_DNA"/>
</dbReference>
<dbReference type="InterPro" id="IPR041614">
    <property type="entry name" value="DprA_WH"/>
</dbReference>
<dbReference type="GO" id="GO:0009294">
    <property type="term" value="P:DNA-mediated transformation"/>
    <property type="evidence" value="ECO:0007669"/>
    <property type="project" value="InterPro"/>
</dbReference>
<dbReference type="PANTHER" id="PTHR43022:SF1">
    <property type="entry name" value="PROTEIN SMF"/>
    <property type="match status" value="1"/>
</dbReference>
<dbReference type="SUPFAM" id="SSF102405">
    <property type="entry name" value="MCP/YpsA-like"/>
    <property type="match status" value="1"/>
</dbReference>
<dbReference type="RefSeq" id="WP_273265250.1">
    <property type="nucleotide sequence ID" value="NZ_JAAZVV010000016.1"/>
</dbReference>
<dbReference type="InterPro" id="IPR003488">
    <property type="entry name" value="DprA"/>
</dbReference>
<protein>
    <submittedName>
        <fullName evidence="4">DNA-protecting protein DprA</fullName>
    </submittedName>
</protein>
<reference evidence="4 5" key="1">
    <citation type="journal article" date="2018" name="Nat. Biotechnol.">
        <title>A standardized bacterial taxonomy based on genome phylogeny substantially revises the tree of life.</title>
        <authorList>
            <person name="Parks D.H."/>
            <person name="Chuvochina M."/>
            <person name="Waite D.W."/>
            <person name="Rinke C."/>
            <person name="Skarshewski A."/>
            <person name="Chaumeil P.A."/>
            <person name="Hugenholtz P."/>
        </authorList>
    </citation>
    <scope>NUCLEOTIDE SEQUENCE [LARGE SCALE GENOMIC DNA]</scope>
    <source>
        <strain evidence="4">UBA8672</strain>
    </source>
</reference>
<feature type="domain" description="Smf/DprA SLOG" evidence="2">
    <location>
        <begin position="84"/>
        <end position="290"/>
    </location>
</feature>
<organism evidence="4 5">
    <name type="scientific">Flexistipes sinusarabici</name>
    <dbReference type="NCBI Taxonomy" id="2352"/>
    <lineage>
        <taxon>Bacteria</taxon>
        <taxon>Pseudomonadati</taxon>
        <taxon>Deferribacterota</taxon>
        <taxon>Deferribacteres</taxon>
        <taxon>Deferribacterales</taxon>
        <taxon>Flexistipitaceae</taxon>
        <taxon>Flexistipes</taxon>
    </lineage>
</organism>
<feature type="domain" description="DprA winged helix" evidence="3">
    <location>
        <begin position="313"/>
        <end position="358"/>
    </location>
</feature>
<dbReference type="NCBIfam" id="TIGR00732">
    <property type="entry name" value="dprA"/>
    <property type="match status" value="1"/>
</dbReference>
<evidence type="ECO:0000313" key="4">
    <source>
        <dbReference type="EMBL" id="HCW93633.1"/>
    </source>
</evidence>
<dbReference type="InterPro" id="IPR057666">
    <property type="entry name" value="DrpA_SLOG"/>
</dbReference>
<dbReference type="Proteomes" id="UP000262325">
    <property type="component" value="Unassembled WGS sequence"/>
</dbReference>
<evidence type="ECO:0000256" key="1">
    <source>
        <dbReference type="ARBA" id="ARBA00006525"/>
    </source>
</evidence>
<evidence type="ECO:0000313" key="5">
    <source>
        <dbReference type="Proteomes" id="UP000262325"/>
    </source>
</evidence>
<evidence type="ECO:0000259" key="3">
    <source>
        <dbReference type="Pfam" id="PF17782"/>
    </source>
</evidence>
<comment type="similarity">
    <text evidence="1">Belongs to the DprA/Smf family.</text>
</comment>
<comment type="caution">
    <text evidence="4">The sequence shown here is derived from an EMBL/GenBank/DDBJ whole genome shotgun (WGS) entry which is preliminary data.</text>
</comment>
<accession>A0A3D5QD19</accession>
<dbReference type="Gene3D" id="1.10.10.10">
    <property type="entry name" value="Winged helix-like DNA-binding domain superfamily/Winged helix DNA-binding domain"/>
    <property type="match status" value="1"/>
</dbReference>
<proteinExistence type="inferred from homology"/>
<name>A0A3D5QD19_FLESI</name>
<dbReference type="AlphaFoldDB" id="A0A3D5QD19"/>
<sequence length="370" mass="41292">MKLQNFDLIEQYLALKSIKGISDNSINSLVKKAGSLDGVFNMDSETLSNAGFSSNQITSIKNYAVEKTFLNNELEKIRKYKIRMILREDDLYPALLKEINSPPAYLYTYGDISVLENPSIAVVGARKCSKSAKEFAFELSVELAEIGFNVVSGFAAGIDINAHLGAISKGYTTAVFGNGLLKVYPGYNKKYMKDILKNGCIISEFPLEEEPLAINFPKRNRIISGLSLGVIVVEASEKSGSLITARYAVENNREVFAVPAWPKNHNSATNKLLKNGAKLTENYMDVVEEFARFLNFPKMVDNKDDDYNINFDSDEEKDIYNILKTEPLSIDEICMHSGKNAPKVLTTLSGMELKGMVQYDMDGKYSVRRI</sequence>
<dbReference type="Gene3D" id="3.40.50.450">
    <property type="match status" value="1"/>
</dbReference>
<dbReference type="Pfam" id="PF17782">
    <property type="entry name" value="WHD_DprA"/>
    <property type="match status" value="1"/>
</dbReference>
<evidence type="ECO:0000259" key="2">
    <source>
        <dbReference type="Pfam" id="PF02481"/>
    </source>
</evidence>
<gene>
    <name evidence="4" type="primary">dprA</name>
    <name evidence="4" type="ORF">DHM44_08115</name>
</gene>